<dbReference type="AlphaFoldDB" id="A0A8S9MB80"/>
<evidence type="ECO:0000313" key="14">
    <source>
        <dbReference type="Proteomes" id="UP000712281"/>
    </source>
</evidence>
<evidence type="ECO:0000256" key="5">
    <source>
        <dbReference type="ARBA" id="ARBA00022737"/>
    </source>
</evidence>
<feature type="region of interest" description="Disordered" evidence="12">
    <location>
        <begin position="319"/>
        <end position="378"/>
    </location>
</feature>
<gene>
    <name evidence="13" type="ORF">F2Q68_00041578</name>
</gene>
<feature type="repeat" description="RCC1" evidence="11">
    <location>
        <begin position="221"/>
        <end position="272"/>
    </location>
</feature>
<evidence type="ECO:0000256" key="4">
    <source>
        <dbReference type="ARBA" id="ARBA00022692"/>
    </source>
</evidence>
<keyword evidence="7" id="KW-0931">ER-Golgi transport</keyword>
<keyword evidence="8" id="KW-0653">Protein transport</keyword>
<evidence type="ECO:0000256" key="6">
    <source>
        <dbReference type="ARBA" id="ARBA00022824"/>
    </source>
</evidence>
<name>A0A8S9MB80_BRACR</name>
<keyword evidence="9" id="KW-1133">Transmembrane helix</keyword>
<dbReference type="Pfam" id="PF09753">
    <property type="entry name" value="Use1"/>
    <property type="match status" value="1"/>
</dbReference>
<dbReference type="EMBL" id="QGKW02000007">
    <property type="protein sequence ID" value="KAF2617300.1"/>
    <property type="molecule type" value="Genomic_DNA"/>
</dbReference>
<dbReference type="CDD" id="cd15860">
    <property type="entry name" value="SNARE_USE1"/>
    <property type="match status" value="1"/>
</dbReference>
<feature type="compositionally biased region" description="Low complexity" evidence="12">
    <location>
        <begin position="71"/>
        <end position="86"/>
    </location>
</feature>
<dbReference type="InterPro" id="IPR019150">
    <property type="entry name" value="Vesicle_transport_protein_Use1"/>
</dbReference>
<keyword evidence="6" id="KW-0256">Endoplasmic reticulum</keyword>
<keyword evidence="5" id="KW-0677">Repeat</keyword>
<dbReference type="PANTHER" id="PTHR22870:SF382">
    <property type="entry name" value="REGULATOR OF CHROMOSOME CONDENSATION (RCC1) FAMILY PROTEIN"/>
    <property type="match status" value="1"/>
</dbReference>
<feature type="repeat" description="RCC1" evidence="11">
    <location>
        <begin position="273"/>
        <end position="326"/>
    </location>
</feature>
<feature type="region of interest" description="Disordered" evidence="12">
    <location>
        <begin position="67"/>
        <end position="112"/>
    </location>
</feature>
<keyword evidence="3" id="KW-0813">Transport</keyword>
<dbReference type="Gene3D" id="2.130.10.30">
    <property type="entry name" value="Regulator of chromosome condensation 1/beta-lactamase-inhibitor protein II"/>
    <property type="match status" value="1"/>
</dbReference>
<reference evidence="13" key="1">
    <citation type="submission" date="2019-12" db="EMBL/GenBank/DDBJ databases">
        <title>Genome sequencing and annotation of Brassica cretica.</title>
        <authorList>
            <person name="Studholme D.J."/>
            <person name="Sarris P.F."/>
        </authorList>
    </citation>
    <scope>NUCLEOTIDE SEQUENCE</scope>
    <source>
        <strain evidence="13">PFS-001/15</strain>
        <tissue evidence="13">Leaf</tissue>
    </source>
</reference>
<evidence type="ECO:0000256" key="12">
    <source>
        <dbReference type="SAM" id="MobiDB-lite"/>
    </source>
</evidence>
<proteinExistence type="inferred from homology"/>
<evidence type="ECO:0000256" key="2">
    <source>
        <dbReference type="ARBA" id="ARBA00007891"/>
    </source>
</evidence>
<evidence type="ECO:0000313" key="13">
    <source>
        <dbReference type="EMBL" id="KAF2617300.1"/>
    </source>
</evidence>
<evidence type="ECO:0000256" key="11">
    <source>
        <dbReference type="PROSITE-ProRule" id="PRU00235"/>
    </source>
</evidence>
<feature type="compositionally biased region" description="Polar residues" evidence="12">
    <location>
        <begin position="352"/>
        <end position="369"/>
    </location>
</feature>
<evidence type="ECO:0000256" key="7">
    <source>
        <dbReference type="ARBA" id="ARBA00022892"/>
    </source>
</evidence>
<dbReference type="GO" id="GO:0015031">
    <property type="term" value="P:protein transport"/>
    <property type="evidence" value="ECO:0007669"/>
    <property type="project" value="UniProtKB-KW"/>
</dbReference>
<feature type="repeat" description="RCC1" evidence="11">
    <location>
        <begin position="147"/>
        <end position="220"/>
    </location>
</feature>
<comment type="caution">
    <text evidence="13">The sequence shown here is derived from an EMBL/GenBank/DDBJ whole genome shotgun (WGS) entry which is preliminary data.</text>
</comment>
<keyword evidence="4" id="KW-0812">Transmembrane</keyword>
<comment type="similarity">
    <text evidence="2">Belongs to the USE1 family.</text>
</comment>
<evidence type="ECO:0000256" key="9">
    <source>
        <dbReference type="ARBA" id="ARBA00022989"/>
    </source>
</evidence>
<evidence type="ECO:0000256" key="3">
    <source>
        <dbReference type="ARBA" id="ARBA00022448"/>
    </source>
</evidence>
<dbReference type="InterPro" id="IPR009091">
    <property type="entry name" value="RCC1/BLIP-II"/>
</dbReference>
<dbReference type="GO" id="GO:0005789">
    <property type="term" value="C:endoplasmic reticulum membrane"/>
    <property type="evidence" value="ECO:0007669"/>
    <property type="project" value="UniProtKB-SubCell"/>
</dbReference>
<dbReference type="PANTHER" id="PTHR22870">
    <property type="entry name" value="REGULATOR OF CHROMOSOME CONDENSATION"/>
    <property type="match status" value="1"/>
</dbReference>
<dbReference type="InterPro" id="IPR000408">
    <property type="entry name" value="Reg_chr_condens"/>
</dbReference>
<accession>A0A8S9MB80</accession>
<dbReference type="InterPro" id="IPR051210">
    <property type="entry name" value="Ub_ligase/GEF_domain"/>
</dbReference>
<dbReference type="PROSITE" id="PS00626">
    <property type="entry name" value="RCC1_2"/>
    <property type="match status" value="3"/>
</dbReference>
<sequence>MRLRNGYLRFALSLSRIQSGKLITWGSTDDLESHEVYTWGWKECIPTGRVFGQVEGDSCEMNISFSAEQVSPSSQGKKSSGGASSQTRPEPTKKRRISPGKQAAENSSQSKNNDLSALPCLVSLAPGVRIVSVAAGGRHTLALSDIGQVWGWGYGGEGQLGSGSRVRLVSSPHPIPCIEPSSYGQVSSSMSSEVQCGRVLGSYVKKIACGGRHSAVITDTGALLTFGWGLYGQCGQGSTDDELSPTCVSSLLGIRIEGVAAGLWHTVCISSDGDVYSFGGNQFGQLGTGCDQAETLPKLLEAPNLENVNVKTISCGARHTAPDTEVSDETYPKDSSTSGSGSSPKIEDEPRSPTSPQLRRRIVSTSSKEQNVDAGPSKAVKLDTAAKEHIDKHRKLQEDLTDEMVGLARQLKERSLMISQSVENTEKILDSTEEAIEQSLASTGHANSGLSLEFSLEFSCTAFPDEIVIDGLCVNHPESSSEKQLAYDGNDFQ</sequence>
<evidence type="ECO:0000256" key="1">
    <source>
        <dbReference type="ARBA" id="ARBA00004163"/>
    </source>
</evidence>
<dbReference type="Proteomes" id="UP000712281">
    <property type="component" value="Unassembled WGS sequence"/>
</dbReference>
<evidence type="ECO:0000256" key="8">
    <source>
        <dbReference type="ARBA" id="ARBA00022927"/>
    </source>
</evidence>
<dbReference type="GO" id="GO:0016192">
    <property type="term" value="P:vesicle-mediated transport"/>
    <property type="evidence" value="ECO:0007669"/>
    <property type="project" value="UniProtKB-KW"/>
</dbReference>
<evidence type="ECO:0000256" key="10">
    <source>
        <dbReference type="ARBA" id="ARBA00023136"/>
    </source>
</evidence>
<dbReference type="PROSITE" id="PS50012">
    <property type="entry name" value="RCC1_3"/>
    <property type="match status" value="3"/>
</dbReference>
<organism evidence="13 14">
    <name type="scientific">Brassica cretica</name>
    <name type="common">Mustard</name>
    <dbReference type="NCBI Taxonomy" id="69181"/>
    <lineage>
        <taxon>Eukaryota</taxon>
        <taxon>Viridiplantae</taxon>
        <taxon>Streptophyta</taxon>
        <taxon>Embryophyta</taxon>
        <taxon>Tracheophyta</taxon>
        <taxon>Spermatophyta</taxon>
        <taxon>Magnoliopsida</taxon>
        <taxon>eudicotyledons</taxon>
        <taxon>Gunneridae</taxon>
        <taxon>Pentapetalae</taxon>
        <taxon>rosids</taxon>
        <taxon>malvids</taxon>
        <taxon>Brassicales</taxon>
        <taxon>Brassicaceae</taxon>
        <taxon>Brassiceae</taxon>
        <taxon>Brassica</taxon>
    </lineage>
</organism>
<comment type="subcellular location">
    <subcellularLocation>
        <location evidence="1">Endoplasmic reticulum membrane</location>
        <topology evidence="1">Single-pass type IV membrane protein</topology>
    </subcellularLocation>
</comment>
<dbReference type="Pfam" id="PF13540">
    <property type="entry name" value="RCC1_2"/>
    <property type="match status" value="1"/>
</dbReference>
<keyword evidence="10" id="KW-0472">Membrane</keyword>
<dbReference type="Pfam" id="PF00415">
    <property type="entry name" value="RCC1"/>
    <property type="match status" value="1"/>
</dbReference>
<dbReference type="SUPFAM" id="SSF50985">
    <property type="entry name" value="RCC1/BLIP-II"/>
    <property type="match status" value="1"/>
</dbReference>
<dbReference type="PRINTS" id="PR00633">
    <property type="entry name" value="RCCNDNSATION"/>
</dbReference>
<protein>
    <submittedName>
        <fullName evidence="13">Uncharacterized protein</fullName>
    </submittedName>
</protein>